<dbReference type="VEuPathDB" id="FungiDB:jhhlp_006961"/>
<dbReference type="SUPFAM" id="SSF50129">
    <property type="entry name" value="GroES-like"/>
    <property type="match status" value="1"/>
</dbReference>
<accession>A0A2N3N1B2</accession>
<reference evidence="2 3" key="1">
    <citation type="journal article" date="2017" name="G3 (Bethesda)">
        <title>First Draft Genome Sequence of the Pathogenic Fungus Lomentospora prolificans (Formerly Scedosporium prolificans).</title>
        <authorList>
            <person name="Luo R."/>
            <person name="Zimin A."/>
            <person name="Workman R."/>
            <person name="Fan Y."/>
            <person name="Pertea G."/>
            <person name="Grossman N."/>
            <person name="Wear M.P."/>
            <person name="Jia B."/>
            <person name="Miller H."/>
            <person name="Casadevall A."/>
            <person name="Timp W."/>
            <person name="Zhang S.X."/>
            <person name="Salzberg S.L."/>
        </authorList>
    </citation>
    <scope>NUCLEOTIDE SEQUENCE [LARGE SCALE GENOMIC DNA]</scope>
    <source>
        <strain evidence="2 3">JHH-5317</strain>
    </source>
</reference>
<comment type="caution">
    <text evidence="2">The sequence shown here is derived from an EMBL/GenBank/DDBJ whole genome shotgun (WGS) entry which is preliminary data.</text>
</comment>
<proteinExistence type="predicted"/>
<dbReference type="Pfam" id="PF08240">
    <property type="entry name" value="ADH_N"/>
    <property type="match status" value="1"/>
</dbReference>
<dbReference type="GO" id="GO:0016491">
    <property type="term" value="F:oxidoreductase activity"/>
    <property type="evidence" value="ECO:0007669"/>
    <property type="project" value="InterPro"/>
</dbReference>
<dbReference type="PANTHER" id="PTHR11695">
    <property type="entry name" value="ALCOHOL DEHYDROGENASE RELATED"/>
    <property type="match status" value="1"/>
</dbReference>
<dbReference type="EMBL" id="NLAX01001034">
    <property type="protein sequence ID" value="PKS06215.1"/>
    <property type="molecule type" value="Genomic_DNA"/>
</dbReference>
<evidence type="ECO:0000313" key="3">
    <source>
        <dbReference type="Proteomes" id="UP000233524"/>
    </source>
</evidence>
<dbReference type="Proteomes" id="UP000233524">
    <property type="component" value="Unassembled WGS sequence"/>
</dbReference>
<sequence>MVSHMKAWRYSVVHGKLEDSLVLSESVPAPENSALAVDQLLIQVISAALNPVDYKLPEAPVVGRIMIKRPATPGLDFAGRIVATHPNNKDFREGQLVFGGLSHSSQYGTLGQFIVAKSSECALLPTGVNPDDAASVGTAGTSALQALPTAIVKPGAKVFINGGSGGVGTWTVQFAKVLGAHIVTTCSTSNVSRCERLGADEVIDYTKVDLVEELKRRGDVYDLIVDNVGNNPALYSNSNILLKPGGSLIQVGVGAGLSFKGIFASAAKQMAQYLPGARGYHFIQMDNNSKSFLQIGQWLVEGKVRAHVDTSFGWEDVPAAFRKLREGHVKDKLVIRIPNESVIEE</sequence>
<dbReference type="Gene3D" id="3.40.50.720">
    <property type="entry name" value="NAD(P)-binding Rossmann-like Domain"/>
    <property type="match status" value="1"/>
</dbReference>
<dbReference type="Pfam" id="PF13602">
    <property type="entry name" value="ADH_zinc_N_2"/>
    <property type="match status" value="1"/>
</dbReference>
<name>A0A2N3N1B2_9PEZI</name>
<dbReference type="InterPro" id="IPR013154">
    <property type="entry name" value="ADH-like_N"/>
</dbReference>
<feature type="domain" description="Enoyl reductase (ER)" evidence="1">
    <location>
        <begin position="16"/>
        <end position="335"/>
    </location>
</feature>
<dbReference type="Gene3D" id="3.90.180.10">
    <property type="entry name" value="Medium-chain alcohol dehydrogenases, catalytic domain"/>
    <property type="match status" value="1"/>
</dbReference>
<dbReference type="InterPro" id="IPR036291">
    <property type="entry name" value="NAD(P)-bd_dom_sf"/>
</dbReference>
<dbReference type="InterPro" id="IPR050700">
    <property type="entry name" value="YIM1/Zinc_Alcohol_DH_Fams"/>
</dbReference>
<dbReference type="PANTHER" id="PTHR11695:SF294">
    <property type="entry name" value="RETICULON-4-INTERACTING PROTEIN 1, MITOCHONDRIAL"/>
    <property type="match status" value="1"/>
</dbReference>
<dbReference type="OrthoDB" id="201656at2759"/>
<keyword evidence="3" id="KW-1185">Reference proteome</keyword>
<gene>
    <name evidence="2" type="ORF">jhhlp_006961</name>
</gene>
<dbReference type="SUPFAM" id="SSF51735">
    <property type="entry name" value="NAD(P)-binding Rossmann-fold domains"/>
    <property type="match status" value="1"/>
</dbReference>
<evidence type="ECO:0000259" key="1">
    <source>
        <dbReference type="SMART" id="SM00829"/>
    </source>
</evidence>
<dbReference type="FunCoup" id="A0A2N3N1B2">
    <property type="interactions" value="137"/>
</dbReference>
<dbReference type="InParanoid" id="A0A2N3N1B2"/>
<dbReference type="AlphaFoldDB" id="A0A2N3N1B2"/>
<dbReference type="InterPro" id="IPR011032">
    <property type="entry name" value="GroES-like_sf"/>
</dbReference>
<organism evidence="2 3">
    <name type="scientific">Lomentospora prolificans</name>
    <dbReference type="NCBI Taxonomy" id="41688"/>
    <lineage>
        <taxon>Eukaryota</taxon>
        <taxon>Fungi</taxon>
        <taxon>Dikarya</taxon>
        <taxon>Ascomycota</taxon>
        <taxon>Pezizomycotina</taxon>
        <taxon>Sordariomycetes</taxon>
        <taxon>Hypocreomycetidae</taxon>
        <taxon>Microascales</taxon>
        <taxon>Microascaceae</taxon>
        <taxon>Lomentospora</taxon>
    </lineage>
</organism>
<dbReference type="SMART" id="SM00829">
    <property type="entry name" value="PKS_ER"/>
    <property type="match status" value="1"/>
</dbReference>
<dbReference type="STRING" id="41688.A0A2N3N1B2"/>
<dbReference type="GO" id="GO:0005739">
    <property type="term" value="C:mitochondrion"/>
    <property type="evidence" value="ECO:0007669"/>
    <property type="project" value="TreeGrafter"/>
</dbReference>
<protein>
    <recommendedName>
        <fullName evidence="1">Enoyl reductase (ER) domain-containing protein</fullName>
    </recommendedName>
</protein>
<evidence type="ECO:0000313" key="2">
    <source>
        <dbReference type="EMBL" id="PKS06215.1"/>
    </source>
</evidence>
<dbReference type="InterPro" id="IPR020843">
    <property type="entry name" value="ER"/>
</dbReference>
<dbReference type="CDD" id="cd08267">
    <property type="entry name" value="MDR1"/>
    <property type="match status" value="1"/>
</dbReference>